<gene>
    <name evidence="9" type="ORF">VHEMI09430</name>
</gene>
<dbReference type="PANTHER" id="PTHR23506:SF23">
    <property type="entry name" value="GH10249P"/>
    <property type="match status" value="1"/>
</dbReference>
<feature type="transmembrane region" description="Helical" evidence="7">
    <location>
        <begin position="183"/>
        <end position="203"/>
    </location>
</feature>
<dbReference type="GO" id="GO:0022857">
    <property type="term" value="F:transmembrane transporter activity"/>
    <property type="evidence" value="ECO:0007669"/>
    <property type="project" value="InterPro"/>
</dbReference>
<protein>
    <recommendedName>
        <fullName evidence="8">Major facilitator superfamily (MFS) profile domain-containing protein</fullName>
    </recommendedName>
</protein>
<feature type="transmembrane region" description="Helical" evidence="7">
    <location>
        <begin position="125"/>
        <end position="143"/>
    </location>
</feature>
<dbReference type="HOGENOM" id="CLU_001265_51_3_1"/>
<keyword evidence="2" id="KW-0813">Transport</keyword>
<evidence type="ECO:0000256" key="4">
    <source>
        <dbReference type="ARBA" id="ARBA00022989"/>
    </source>
</evidence>
<evidence type="ECO:0000256" key="6">
    <source>
        <dbReference type="SAM" id="MobiDB-lite"/>
    </source>
</evidence>
<comment type="subcellular location">
    <subcellularLocation>
        <location evidence="1">Membrane</location>
        <topology evidence="1">Multi-pass membrane protein</topology>
    </subcellularLocation>
</comment>
<feature type="transmembrane region" description="Helical" evidence="7">
    <location>
        <begin position="98"/>
        <end position="119"/>
    </location>
</feature>
<reference evidence="9 10" key="1">
    <citation type="journal article" date="2015" name="Genome Announc.">
        <title>Draft Genome Sequence and Gene Annotation of the Entomopathogenic Fungus Verticillium hemipterigenum.</title>
        <authorList>
            <person name="Horn F."/>
            <person name="Habel A."/>
            <person name="Scharf D.H."/>
            <person name="Dworschak J."/>
            <person name="Brakhage A.A."/>
            <person name="Guthke R."/>
            <person name="Hertweck C."/>
            <person name="Linde J."/>
        </authorList>
    </citation>
    <scope>NUCLEOTIDE SEQUENCE [LARGE SCALE GENOMIC DNA]</scope>
</reference>
<sequence>MWPVSRNTSTPPAFLALRSSPRLIIFTVAFAIFSDIFLYAVVVPVLPFALTSRVGIEEKDVQTWVSVSLAVFGGALLIAAPIWGYFADRYQNRRIPMLIGLVILVGSTVLLCLVMNIPMLIVARILQGFAGGMTWTVGLALIIDSVDPKNIGKELAWTSIAHSLAVFSGPILGGIIYNHSGYYAVYAVCFGILGFDIVMRLAIIERKDAKRFGQQSEQSTNELEPVTMQSTAVDSQAKAEYPSMDKHSPATVHTSPRNPRPRKSFIGELANLLRKPRLLAAMLGTAVQGIVQTGLESTIPLFVAGTFGWDSTGAGLIFLPLVMPTMLSPIVGALGDRYGPKWLCTSGFLLITPFAISLRFVTENSIEQKVRLCALLACIGVGLALVFSPLTAEMSWAVEEDANEDDGSAPPYAQSYGLFNVAFSVGAIIGPLLGGALREHYGFGTVGWVFGVITFVTAIVQLLWIGGNLFPRKQLITNA</sequence>
<dbReference type="GO" id="GO:0016020">
    <property type="term" value="C:membrane"/>
    <property type="evidence" value="ECO:0007669"/>
    <property type="project" value="UniProtKB-SubCell"/>
</dbReference>
<dbReference type="SUPFAM" id="SSF103473">
    <property type="entry name" value="MFS general substrate transporter"/>
    <property type="match status" value="1"/>
</dbReference>
<feature type="transmembrane region" description="Helical" evidence="7">
    <location>
        <begin position="340"/>
        <end position="360"/>
    </location>
</feature>
<feature type="transmembrane region" description="Helical" evidence="7">
    <location>
        <begin position="23"/>
        <end position="43"/>
    </location>
</feature>
<dbReference type="Pfam" id="PF07690">
    <property type="entry name" value="MFS_1"/>
    <property type="match status" value="1"/>
</dbReference>
<evidence type="ECO:0000256" key="3">
    <source>
        <dbReference type="ARBA" id="ARBA00022692"/>
    </source>
</evidence>
<dbReference type="InterPro" id="IPR011701">
    <property type="entry name" value="MFS"/>
</dbReference>
<accession>A0A0A1TGC3</accession>
<keyword evidence="3 7" id="KW-0812">Transmembrane</keyword>
<dbReference type="Proteomes" id="UP000039046">
    <property type="component" value="Unassembled WGS sequence"/>
</dbReference>
<evidence type="ECO:0000313" key="9">
    <source>
        <dbReference type="EMBL" id="CEJ93864.1"/>
    </source>
</evidence>
<feature type="transmembrane region" description="Helical" evidence="7">
    <location>
        <begin position="372"/>
        <end position="392"/>
    </location>
</feature>
<name>A0A0A1TGC3_9HYPO</name>
<evidence type="ECO:0000259" key="8">
    <source>
        <dbReference type="PROSITE" id="PS50850"/>
    </source>
</evidence>
<keyword evidence="5 7" id="KW-0472">Membrane</keyword>
<dbReference type="InterPro" id="IPR036259">
    <property type="entry name" value="MFS_trans_sf"/>
</dbReference>
<keyword evidence="10" id="KW-1185">Reference proteome</keyword>
<dbReference type="InterPro" id="IPR020846">
    <property type="entry name" value="MFS_dom"/>
</dbReference>
<feature type="region of interest" description="Disordered" evidence="6">
    <location>
        <begin position="237"/>
        <end position="261"/>
    </location>
</feature>
<feature type="domain" description="Major facilitator superfamily (MFS) profile" evidence="8">
    <location>
        <begin position="24"/>
        <end position="469"/>
    </location>
</feature>
<dbReference type="EMBL" id="CDHN01000006">
    <property type="protein sequence ID" value="CEJ93864.1"/>
    <property type="molecule type" value="Genomic_DNA"/>
</dbReference>
<dbReference type="STRING" id="1531966.A0A0A1TGC3"/>
<dbReference type="CDD" id="cd17325">
    <property type="entry name" value="MFS_MdtG_SLC18_like"/>
    <property type="match status" value="1"/>
</dbReference>
<dbReference type="Gene3D" id="1.20.1250.20">
    <property type="entry name" value="MFS general substrate transporter like domains"/>
    <property type="match status" value="1"/>
</dbReference>
<dbReference type="PANTHER" id="PTHR23506">
    <property type="entry name" value="GH10249P"/>
    <property type="match status" value="1"/>
</dbReference>
<evidence type="ECO:0000256" key="7">
    <source>
        <dbReference type="SAM" id="Phobius"/>
    </source>
</evidence>
<dbReference type="AlphaFoldDB" id="A0A0A1TGC3"/>
<feature type="transmembrane region" description="Helical" evidence="7">
    <location>
        <begin position="155"/>
        <end position="177"/>
    </location>
</feature>
<organism evidence="9 10">
    <name type="scientific">[Torrubiella] hemipterigena</name>
    <dbReference type="NCBI Taxonomy" id="1531966"/>
    <lineage>
        <taxon>Eukaryota</taxon>
        <taxon>Fungi</taxon>
        <taxon>Dikarya</taxon>
        <taxon>Ascomycota</taxon>
        <taxon>Pezizomycotina</taxon>
        <taxon>Sordariomycetes</taxon>
        <taxon>Hypocreomycetidae</taxon>
        <taxon>Hypocreales</taxon>
        <taxon>Clavicipitaceae</taxon>
        <taxon>Clavicipitaceae incertae sedis</taxon>
        <taxon>'Torrubiella' clade</taxon>
    </lineage>
</organism>
<proteinExistence type="predicted"/>
<dbReference type="PROSITE" id="PS50850">
    <property type="entry name" value="MFS"/>
    <property type="match status" value="1"/>
</dbReference>
<evidence type="ECO:0000256" key="1">
    <source>
        <dbReference type="ARBA" id="ARBA00004141"/>
    </source>
</evidence>
<dbReference type="InterPro" id="IPR050930">
    <property type="entry name" value="MFS_Vesicular_Transporter"/>
</dbReference>
<feature type="transmembrane region" description="Helical" evidence="7">
    <location>
        <begin position="445"/>
        <end position="465"/>
    </location>
</feature>
<keyword evidence="4 7" id="KW-1133">Transmembrane helix</keyword>
<evidence type="ECO:0000256" key="5">
    <source>
        <dbReference type="ARBA" id="ARBA00023136"/>
    </source>
</evidence>
<evidence type="ECO:0000256" key="2">
    <source>
        <dbReference type="ARBA" id="ARBA00022448"/>
    </source>
</evidence>
<dbReference type="OrthoDB" id="5086884at2759"/>
<feature type="transmembrane region" description="Helical" evidence="7">
    <location>
        <begin position="63"/>
        <end position="86"/>
    </location>
</feature>
<evidence type="ECO:0000313" key="10">
    <source>
        <dbReference type="Proteomes" id="UP000039046"/>
    </source>
</evidence>
<feature type="transmembrane region" description="Helical" evidence="7">
    <location>
        <begin position="412"/>
        <end position="433"/>
    </location>
</feature>